<dbReference type="SUPFAM" id="SSF56112">
    <property type="entry name" value="Protein kinase-like (PK-like)"/>
    <property type="match status" value="1"/>
</dbReference>
<dbReference type="SMART" id="SM00220">
    <property type="entry name" value="S_TKc"/>
    <property type="match status" value="1"/>
</dbReference>
<dbReference type="InterPro" id="IPR008271">
    <property type="entry name" value="Ser/Thr_kinase_AS"/>
</dbReference>
<dbReference type="HOGENOM" id="CLU_000288_63_45_1"/>
<dbReference type="OMA" id="GRYECHQ"/>
<dbReference type="InterPro" id="IPR051681">
    <property type="entry name" value="Ser/Thr_Kinases-Pseudokinases"/>
</dbReference>
<reference evidence="5" key="1">
    <citation type="journal article" date="2006" name="Science">
        <title>Phytophthora genome sequences uncover evolutionary origins and mechanisms of pathogenesis.</title>
        <authorList>
            <person name="Tyler B.M."/>
            <person name="Tripathy S."/>
            <person name="Zhang X."/>
            <person name="Dehal P."/>
            <person name="Jiang R.H."/>
            <person name="Aerts A."/>
            <person name="Arredondo F.D."/>
            <person name="Baxter L."/>
            <person name="Bensasson D."/>
            <person name="Beynon J.L."/>
            <person name="Chapman J."/>
            <person name="Damasceno C.M."/>
            <person name="Dorrance A.E."/>
            <person name="Dou D."/>
            <person name="Dickerman A.W."/>
            <person name="Dubchak I.L."/>
            <person name="Garbelotto M."/>
            <person name="Gijzen M."/>
            <person name="Gordon S.G."/>
            <person name="Govers F."/>
            <person name="Grunwald N.J."/>
            <person name="Huang W."/>
            <person name="Ivors K.L."/>
            <person name="Jones R.W."/>
            <person name="Kamoun S."/>
            <person name="Krampis K."/>
            <person name="Lamour K.H."/>
            <person name="Lee M.K."/>
            <person name="McDonald W.H."/>
            <person name="Medina M."/>
            <person name="Meijer H.J."/>
            <person name="Nordberg E.K."/>
            <person name="Maclean D.J."/>
            <person name="Ospina-Giraldo M.D."/>
            <person name="Morris P.F."/>
            <person name="Phuntumart V."/>
            <person name="Putnam N.H."/>
            <person name="Rash S."/>
            <person name="Rose J.K."/>
            <person name="Sakihama Y."/>
            <person name="Salamov A.A."/>
            <person name="Savidor A."/>
            <person name="Scheuring C.F."/>
            <person name="Smith B.M."/>
            <person name="Sobral B.W."/>
            <person name="Terry A."/>
            <person name="Torto-Alalibo T.A."/>
            <person name="Win J."/>
            <person name="Xu Z."/>
            <person name="Zhang H."/>
            <person name="Grigoriev I.V."/>
            <person name="Rokhsar D.S."/>
            <person name="Boore J.L."/>
        </authorList>
    </citation>
    <scope>NUCLEOTIDE SEQUENCE [LARGE SCALE GENOMIC DNA]</scope>
    <source>
        <strain evidence="5">Pr102</strain>
    </source>
</reference>
<proteinExistence type="predicted"/>
<name>H3GZ86_PHYRM</name>
<dbReference type="Gene3D" id="3.30.200.20">
    <property type="entry name" value="Phosphorylase Kinase, domain 1"/>
    <property type="match status" value="1"/>
</dbReference>
<dbReference type="eggNOG" id="KOG0192">
    <property type="taxonomic scope" value="Eukaryota"/>
</dbReference>
<organism evidence="4 5">
    <name type="scientific">Phytophthora ramorum</name>
    <name type="common">Sudden oak death agent</name>
    <dbReference type="NCBI Taxonomy" id="164328"/>
    <lineage>
        <taxon>Eukaryota</taxon>
        <taxon>Sar</taxon>
        <taxon>Stramenopiles</taxon>
        <taxon>Oomycota</taxon>
        <taxon>Peronosporomycetes</taxon>
        <taxon>Peronosporales</taxon>
        <taxon>Peronosporaceae</taxon>
        <taxon>Phytophthora</taxon>
    </lineage>
</organism>
<dbReference type="InParanoid" id="H3GZ86"/>
<reference evidence="4" key="2">
    <citation type="submission" date="2015-06" db="UniProtKB">
        <authorList>
            <consortium name="EnsemblProtists"/>
        </authorList>
    </citation>
    <scope>IDENTIFICATION</scope>
    <source>
        <strain evidence="4">Pr102</strain>
    </source>
</reference>
<dbReference type="VEuPathDB" id="FungiDB:KRP22_11737"/>
<keyword evidence="2" id="KW-0812">Transmembrane</keyword>
<feature type="transmembrane region" description="Helical" evidence="2">
    <location>
        <begin position="116"/>
        <end position="139"/>
    </location>
</feature>
<keyword evidence="2" id="KW-0472">Membrane</keyword>
<dbReference type="PANTHER" id="PTHR44329:SF214">
    <property type="entry name" value="PROTEIN KINASE DOMAIN-CONTAINING PROTEIN"/>
    <property type="match status" value="1"/>
</dbReference>
<dbReference type="InterPro" id="IPR000719">
    <property type="entry name" value="Prot_kinase_dom"/>
</dbReference>
<dbReference type="PROSITE" id="PS50011">
    <property type="entry name" value="PROTEIN_KINASE_DOM"/>
    <property type="match status" value="1"/>
</dbReference>
<evidence type="ECO:0000313" key="5">
    <source>
        <dbReference type="Proteomes" id="UP000005238"/>
    </source>
</evidence>
<accession>H3GZ86</accession>
<dbReference type="STRING" id="164328.H3GZ86"/>
<evidence type="ECO:0000256" key="2">
    <source>
        <dbReference type="SAM" id="Phobius"/>
    </source>
</evidence>
<dbReference type="Pfam" id="PF00069">
    <property type="entry name" value="Pkinase"/>
    <property type="match status" value="1"/>
</dbReference>
<dbReference type="PANTHER" id="PTHR44329">
    <property type="entry name" value="SERINE/THREONINE-PROTEIN KINASE TNNI3K-RELATED"/>
    <property type="match status" value="1"/>
</dbReference>
<dbReference type="InterPro" id="IPR011009">
    <property type="entry name" value="Kinase-like_dom_sf"/>
</dbReference>
<dbReference type="EMBL" id="DS566079">
    <property type="status" value="NOT_ANNOTATED_CDS"/>
    <property type="molecule type" value="Genomic_DNA"/>
</dbReference>
<sequence>MPTIHVSRLDVAIAIVSCISLALGCAALAVLGVFLPVLRSNKLCFLAGGSLLAAITSRILALRVKSRSIRIASIVVLLLCSVATGIFAIRESWQDFYPHTARITSYGIILHIRTPIVAASLTAFGVSVLELGIAVFTCWRRSTTATLDKGESLAWLEENRLGPEDGGYHLHRTPVGNHDATSPATRQGTAPQGGHHRPRSKVGLWTDDGITTARIPRERIEVGELISRGGYGEVYKGVFNGLVVAVKKMLPANRKSVPHVNNFLAEVKLMASLDHPCIVQFVGVAWNALSDICAVTEYMEGGDLRGLLASYNDQQYPTGFDNDKVKIALHTAHALTYLHSMKPVVIHRDLKSRNILLTSDLDAKLTDFGVSRERADHTMTAGVGTSLWMAPEVLMGERYDDKADIFSFGVVLSELDMHVLPYSHATESDGSGRRMRDLAILQRMATGKLRVQFSPGAMHSMVALGNECVSVNPKDRPTAAQVLYKLQKIQRELA</sequence>
<feature type="transmembrane region" description="Helical" evidence="2">
    <location>
        <begin position="43"/>
        <end position="62"/>
    </location>
</feature>
<dbReference type="VEuPathDB" id="FungiDB:KRP23_11025"/>
<dbReference type="GO" id="GO:0007165">
    <property type="term" value="P:signal transduction"/>
    <property type="evidence" value="ECO:0000318"/>
    <property type="project" value="GO_Central"/>
</dbReference>
<keyword evidence="5" id="KW-1185">Reference proteome</keyword>
<feature type="transmembrane region" description="Helical" evidence="2">
    <location>
        <begin position="69"/>
        <end position="89"/>
    </location>
</feature>
<protein>
    <recommendedName>
        <fullName evidence="3">Protein kinase domain-containing protein</fullName>
    </recommendedName>
</protein>
<feature type="domain" description="Protein kinase" evidence="3">
    <location>
        <begin position="220"/>
        <end position="489"/>
    </location>
</feature>
<feature type="compositionally biased region" description="Polar residues" evidence="1">
    <location>
        <begin position="179"/>
        <end position="190"/>
    </location>
</feature>
<evidence type="ECO:0000256" key="1">
    <source>
        <dbReference type="SAM" id="MobiDB-lite"/>
    </source>
</evidence>
<feature type="region of interest" description="Disordered" evidence="1">
    <location>
        <begin position="175"/>
        <end position="202"/>
    </location>
</feature>
<evidence type="ECO:0000313" key="4">
    <source>
        <dbReference type="EnsemblProtists" id="Phyra83084"/>
    </source>
</evidence>
<keyword evidence="2" id="KW-1133">Transmembrane helix</keyword>
<dbReference type="PROSITE" id="PS00108">
    <property type="entry name" value="PROTEIN_KINASE_ST"/>
    <property type="match status" value="1"/>
</dbReference>
<dbReference type="AlphaFoldDB" id="H3GZ86"/>
<evidence type="ECO:0000259" key="3">
    <source>
        <dbReference type="PROSITE" id="PS50011"/>
    </source>
</evidence>
<dbReference type="EnsemblProtists" id="Phyra83084">
    <property type="protein sequence ID" value="Phyra83084"/>
    <property type="gene ID" value="Phyra83084"/>
</dbReference>
<dbReference type="GO" id="GO:0005524">
    <property type="term" value="F:ATP binding"/>
    <property type="evidence" value="ECO:0007669"/>
    <property type="project" value="InterPro"/>
</dbReference>
<feature type="transmembrane region" description="Helical" evidence="2">
    <location>
        <begin position="12"/>
        <end position="37"/>
    </location>
</feature>
<dbReference type="GO" id="GO:0004674">
    <property type="term" value="F:protein serine/threonine kinase activity"/>
    <property type="evidence" value="ECO:0000318"/>
    <property type="project" value="GO_Central"/>
</dbReference>
<dbReference type="Proteomes" id="UP000005238">
    <property type="component" value="Unassembled WGS sequence"/>
</dbReference>
<dbReference type="Gene3D" id="1.10.510.10">
    <property type="entry name" value="Transferase(Phosphotransferase) domain 1"/>
    <property type="match status" value="1"/>
</dbReference>